<evidence type="ECO:0000259" key="16">
    <source>
        <dbReference type="PROSITE" id="PS51066"/>
    </source>
</evidence>
<dbReference type="FunFam" id="3.20.190.10:FF:000001">
    <property type="entry name" value="Formamidopyrimidine-DNA glycosylase"/>
    <property type="match status" value="1"/>
</dbReference>
<dbReference type="AlphaFoldDB" id="A0A1D2QLD5"/>
<keyword evidence="5 15" id="KW-0227">DNA damage</keyword>
<comment type="similarity">
    <text evidence="2 15">Belongs to the FPG family.</text>
</comment>
<evidence type="ECO:0000256" key="4">
    <source>
        <dbReference type="ARBA" id="ARBA00022723"/>
    </source>
</evidence>
<evidence type="ECO:0000313" key="19">
    <source>
        <dbReference type="Proteomes" id="UP000242502"/>
    </source>
</evidence>
<evidence type="ECO:0000256" key="5">
    <source>
        <dbReference type="ARBA" id="ARBA00022763"/>
    </source>
</evidence>
<keyword evidence="6 15" id="KW-0863">Zinc-finger</keyword>
<feature type="active site" description="Schiff-base intermediate with DNA" evidence="15">
    <location>
        <position position="2"/>
    </location>
</feature>
<feature type="active site" description="Proton donor" evidence="15">
    <location>
        <position position="3"/>
    </location>
</feature>
<dbReference type="Pfam" id="PF01149">
    <property type="entry name" value="Fapy_DNA_glyco"/>
    <property type="match status" value="1"/>
</dbReference>
<feature type="binding site" evidence="15">
    <location>
        <position position="92"/>
    </location>
    <ligand>
        <name>DNA</name>
        <dbReference type="ChEBI" id="CHEBI:16991"/>
    </ligand>
</feature>
<keyword evidence="10 15" id="KW-0234">DNA repair</keyword>
<feature type="domain" description="FPG-type" evidence="16">
    <location>
        <begin position="238"/>
        <end position="272"/>
    </location>
</feature>
<protein>
    <recommendedName>
        <fullName evidence="15">Formamidopyrimidine-DNA glycosylase</fullName>
        <shortName evidence="15">Fapy-DNA glycosylase</shortName>
        <ecNumber evidence="15">3.2.2.23</ecNumber>
    </recommendedName>
    <alternativeName>
        <fullName evidence="15">DNA-(apurinic or apyrimidinic site) lyase MutM</fullName>
        <shortName evidence="15">AP lyase MutM</shortName>
        <ecNumber evidence="15">4.2.99.18</ecNumber>
    </alternativeName>
</protein>
<dbReference type="SMART" id="SM01232">
    <property type="entry name" value="H2TH"/>
    <property type="match status" value="1"/>
</dbReference>
<organism evidence="18 19">
    <name type="scientific">Candidatus Endobugula sertula</name>
    <name type="common">Bugula neritina bacterial symbiont</name>
    <dbReference type="NCBI Taxonomy" id="62101"/>
    <lineage>
        <taxon>Bacteria</taxon>
        <taxon>Pseudomonadati</taxon>
        <taxon>Pseudomonadota</taxon>
        <taxon>Gammaproteobacteria</taxon>
        <taxon>Cellvibrionales</taxon>
        <taxon>Cellvibrionaceae</taxon>
        <taxon>Candidatus Endobugula</taxon>
    </lineage>
</organism>
<evidence type="ECO:0000256" key="1">
    <source>
        <dbReference type="ARBA" id="ARBA00001668"/>
    </source>
</evidence>
<dbReference type="GO" id="GO:0140078">
    <property type="term" value="F:class I DNA-(apurinic or apyrimidinic site) endonuclease activity"/>
    <property type="evidence" value="ECO:0007669"/>
    <property type="project" value="UniProtKB-EC"/>
</dbReference>
<comment type="cofactor">
    <cofactor evidence="15">
        <name>Zn(2+)</name>
        <dbReference type="ChEBI" id="CHEBI:29105"/>
    </cofactor>
    <text evidence="15">Binds 1 zinc ion per subunit.</text>
</comment>
<dbReference type="NCBIfam" id="NF002211">
    <property type="entry name" value="PRK01103.1"/>
    <property type="match status" value="1"/>
</dbReference>
<dbReference type="PANTHER" id="PTHR22993:SF9">
    <property type="entry name" value="FORMAMIDOPYRIMIDINE-DNA GLYCOSYLASE"/>
    <property type="match status" value="1"/>
</dbReference>
<sequence>MPELPEVETTRQGISPHIQGRKVTDVIIRQHQLRWPIDAQLPGYIQHKKLLHIDRRGKYLLLAFKHGHLLIHLGMSGSLRIVNPKQQPAQKHDHVDIIFSGQYGLRFHDPRRFGSIVWTNEDPLTHKLLVKLGPEPLSDEFSADYLFAASRKRKKEVKTLIMDSHMVVGVGNIYANESLFSAGIRPTKVAAKLTHKQCELWVKEIKRILQRSITQGGTTLRDFVGGDGKPGYFSQQLNVYGRAGKPCVNCNKPLKEIRQAQRTTVYCIQCQK</sequence>
<evidence type="ECO:0000313" key="18">
    <source>
        <dbReference type="EMBL" id="ODS22379.1"/>
    </source>
</evidence>
<dbReference type="SUPFAM" id="SSF57716">
    <property type="entry name" value="Glucocorticoid receptor-like (DNA-binding domain)"/>
    <property type="match status" value="1"/>
</dbReference>
<evidence type="ECO:0000256" key="9">
    <source>
        <dbReference type="ARBA" id="ARBA00023125"/>
    </source>
</evidence>
<evidence type="ECO:0000256" key="6">
    <source>
        <dbReference type="ARBA" id="ARBA00022771"/>
    </source>
</evidence>
<dbReference type="GO" id="GO:0034039">
    <property type="term" value="F:8-oxo-7,8-dihydroguanine DNA N-glycosylase activity"/>
    <property type="evidence" value="ECO:0007669"/>
    <property type="project" value="TreeGrafter"/>
</dbReference>
<feature type="active site" description="Proton donor; for delta-elimination activity" evidence="15">
    <location>
        <position position="262"/>
    </location>
</feature>
<comment type="caution">
    <text evidence="18">The sequence shown here is derived from an EMBL/GenBank/DDBJ whole genome shotgun (WGS) entry which is preliminary data.</text>
</comment>
<evidence type="ECO:0000256" key="15">
    <source>
        <dbReference type="HAMAP-Rule" id="MF_00103"/>
    </source>
</evidence>
<feature type="domain" description="Formamidopyrimidine-DNA glycosylase catalytic" evidence="17">
    <location>
        <begin position="2"/>
        <end position="114"/>
    </location>
</feature>
<reference evidence="18 19" key="1">
    <citation type="journal article" date="2016" name="Appl. Environ. Microbiol.">
        <title>Lack of Overt Genome Reduction in the Bryostatin-Producing Bryozoan Symbiont "Candidatus Endobugula sertula".</title>
        <authorList>
            <person name="Miller I.J."/>
            <person name="Vanee N."/>
            <person name="Fong S.S."/>
            <person name="Lim-Fong G.E."/>
            <person name="Kwan J.C."/>
        </authorList>
    </citation>
    <scope>NUCLEOTIDE SEQUENCE [LARGE SCALE GENOMIC DNA]</scope>
    <source>
        <strain evidence="18">AB1-4</strain>
    </source>
</reference>
<dbReference type="STRING" id="62101.AB835_14495"/>
<dbReference type="SUPFAM" id="SSF81624">
    <property type="entry name" value="N-terminal domain of MutM-like DNA repair proteins"/>
    <property type="match status" value="1"/>
</dbReference>
<comment type="catalytic activity">
    <reaction evidence="14 15">
        <text>2'-deoxyribonucleotide-(2'-deoxyribose 5'-phosphate)-2'-deoxyribonucleotide-DNA = a 3'-end 2'-deoxyribonucleotide-(2,3-dehydro-2,3-deoxyribose 5'-phosphate)-DNA + a 5'-end 5'-phospho-2'-deoxyribonucleoside-DNA + H(+)</text>
        <dbReference type="Rhea" id="RHEA:66592"/>
        <dbReference type="Rhea" id="RHEA-COMP:13180"/>
        <dbReference type="Rhea" id="RHEA-COMP:16897"/>
        <dbReference type="Rhea" id="RHEA-COMP:17067"/>
        <dbReference type="ChEBI" id="CHEBI:15378"/>
        <dbReference type="ChEBI" id="CHEBI:136412"/>
        <dbReference type="ChEBI" id="CHEBI:157695"/>
        <dbReference type="ChEBI" id="CHEBI:167181"/>
        <dbReference type="EC" id="4.2.99.18"/>
    </reaction>
</comment>
<dbReference type="Pfam" id="PF06827">
    <property type="entry name" value="zf-FPG_IleRS"/>
    <property type="match status" value="1"/>
</dbReference>
<dbReference type="InterPro" id="IPR012319">
    <property type="entry name" value="FPG_cat"/>
</dbReference>
<accession>A0A1D2QLD5</accession>
<evidence type="ECO:0000256" key="14">
    <source>
        <dbReference type="ARBA" id="ARBA00044632"/>
    </source>
</evidence>
<dbReference type="EMBL" id="MDLC01000090">
    <property type="protein sequence ID" value="ODS22379.1"/>
    <property type="molecule type" value="Genomic_DNA"/>
</dbReference>
<dbReference type="Gene3D" id="1.10.8.50">
    <property type="match status" value="1"/>
</dbReference>
<dbReference type="InterPro" id="IPR000214">
    <property type="entry name" value="Znf_DNA_glyclase/AP_lyase"/>
</dbReference>
<dbReference type="FunFam" id="1.10.8.50:FF:000003">
    <property type="entry name" value="Formamidopyrimidine-DNA glycosylase"/>
    <property type="match status" value="1"/>
</dbReference>
<dbReference type="NCBIfam" id="TIGR00577">
    <property type="entry name" value="fpg"/>
    <property type="match status" value="1"/>
</dbReference>
<evidence type="ECO:0000256" key="2">
    <source>
        <dbReference type="ARBA" id="ARBA00009409"/>
    </source>
</evidence>
<dbReference type="InterPro" id="IPR020629">
    <property type="entry name" value="FPG_Glyclase"/>
</dbReference>
<evidence type="ECO:0000256" key="8">
    <source>
        <dbReference type="ARBA" id="ARBA00022833"/>
    </source>
</evidence>
<evidence type="ECO:0000256" key="3">
    <source>
        <dbReference type="ARBA" id="ARBA00011245"/>
    </source>
</evidence>
<dbReference type="Proteomes" id="UP000242502">
    <property type="component" value="Unassembled WGS sequence"/>
</dbReference>
<feature type="active site" description="Proton donor; for beta-elimination activity" evidence="15">
    <location>
        <position position="58"/>
    </location>
</feature>
<evidence type="ECO:0000256" key="10">
    <source>
        <dbReference type="ARBA" id="ARBA00023204"/>
    </source>
</evidence>
<dbReference type="InterPro" id="IPR015887">
    <property type="entry name" value="DNA_glyclase_Znf_dom_DNA_BS"/>
</dbReference>
<dbReference type="InterPro" id="IPR015886">
    <property type="entry name" value="H2TH_FPG"/>
</dbReference>
<dbReference type="EC" id="3.2.2.23" evidence="15"/>
<keyword evidence="8 15" id="KW-0862">Zinc</keyword>
<comment type="catalytic activity">
    <reaction evidence="1 15">
        <text>Hydrolysis of DNA containing ring-opened 7-methylguanine residues, releasing 2,6-diamino-4-hydroxy-5-(N-methyl)formamidopyrimidine.</text>
        <dbReference type="EC" id="3.2.2.23"/>
    </reaction>
</comment>
<dbReference type="PROSITE" id="PS51066">
    <property type="entry name" value="ZF_FPG_2"/>
    <property type="match status" value="1"/>
</dbReference>
<dbReference type="CDD" id="cd08966">
    <property type="entry name" value="EcFpg-like_N"/>
    <property type="match status" value="1"/>
</dbReference>
<keyword evidence="11 15" id="KW-0456">Lyase</keyword>
<evidence type="ECO:0000256" key="13">
    <source>
        <dbReference type="ARBA" id="ARBA00023295"/>
    </source>
</evidence>
<keyword evidence="7 15" id="KW-0378">Hydrolase</keyword>
<proteinExistence type="inferred from homology"/>
<dbReference type="PANTHER" id="PTHR22993">
    <property type="entry name" value="FORMAMIDOPYRIMIDINE-DNA GLYCOSYLASE"/>
    <property type="match status" value="1"/>
</dbReference>
<comment type="subunit">
    <text evidence="3 15">Monomer.</text>
</comment>
<dbReference type="InterPro" id="IPR010663">
    <property type="entry name" value="Znf_FPG/IleRS"/>
</dbReference>
<dbReference type="GO" id="GO:0006284">
    <property type="term" value="P:base-excision repair"/>
    <property type="evidence" value="ECO:0007669"/>
    <property type="project" value="InterPro"/>
</dbReference>
<comment type="function">
    <text evidence="15">Involved in base excision repair of DNA damaged by oxidation or by mutagenic agents. Acts as DNA glycosylase that recognizes and removes damaged bases. Has a preference for oxidized purines, such as 7,8-dihydro-8-oxoguanine (8-oxoG). Has AP (apurinic/apyrimidinic) lyase activity and introduces nicks in the DNA strand. Cleaves the DNA backbone by beta-delta elimination to generate a single-strand break at the site of the removed base with both 3'- and 5'-phosphates.</text>
</comment>
<feature type="binding site" evidence="15">
    <location>
        <position position="111"/>
    </location>
    <ligand>
        <name>DNA</name>
        <dbReference type="ChEBI" id="CHEBI:16991"/>
    </ligand>
</feature>
<dbReference type="SMART" id="SM00898">
    <property type="entry name" value="Fapy_DNA_glyco"/>
    <property type="match status" value="1"/>
</dbReference>
<dbReference type="Pfam" id="PF06831">
    <property type="entry name" value="H2TH"/>
    <property type="match status" value="1"/>
</dbReference>
<dbReference type="InterPro" id="IPR035937">
    <property type="entry name" value="FPG_N"/>
</dbReference>
<evidence type="ECO:0000256" key="7">
    <source>
        <dbReference type="ARBA" id="ARBA00022801"/>
    </source>
</evidence>
<feature type="binding site" evidence="15">
    <location>
        <position position="153"/>
    </location>
    <ligand>
        <name>DNA</name>
        <dbReference type="ChEBI" id="CHEBI:16991"/>
    </ligand>
</feature>
<evidence type="ECO:0000256" key="12">
    <source>
        <dbReference type="ARBA" id="ARBA00023268"/>
    </source>
</evidence>
<evidence type="ECO:0000259" key="17">
    <source>
        <dbReference type="PROSITE" id="PS51068"/>
    </source>
</evidence>
<dbReference type="SUPFAM" id="SSF46946">
    <property type="entry name" value="S13-like H2TH domain"/>
    <property type="match status" value="1"/>
</dbReference>
<name>A0A1D2QLD5_9GAMM</name>
<dbReference type="Gene3D" id="3.20.190.10">
    <property type="entry name" value="MutM-like, N-terminal"/>
    <property type="match status" value="1"/>
</dbReference>
<dbReference type="EC" id="4.2.99.18" evidence="15"/>
<dbReference type="InterPro" id="IPR010979">
    <property type="entry name" value="Ribosomal_uS13-like_H2TH"/>
</dbReference>
<keyword evidence="9 15" id="KW-0238">DNA-binding</keyword>
<keyword evidence="4 15" id="KW-0479">Metal-binding</keyword>
<dbReference type="GO" id="GO:0008270">
    <property type="term" value="F:zinc ion binding"/>
    <property type="evidence" value="ECO:0007669"/>
    <property type="project" value="UniProtKB-UniRule"/>
</dbReference>
<dbReference type="PROSITE" id="PS01242">
    <property type="entry name" value="ZF_FPG_1"/>
    <property type="match status" value="1"/>
</dbReference>
<evidence type="ECO:0000256" key="11">
    <source>
        <dbReference type="ARBA" id="ARBA00023239"/>
    </source>
</evidence>
<dbReference type="PROSITE" id="PS51068">
    <property type="entry name" value="FPG_CAT"/>
    <property type="match status" value="1"/>
</dbReference>
<dbReference type="GO" id="GO:0003684">
    <property type="term" value="F:damaged DNA binding"/>
    <property type="evidence" value="ECO:0007669"/>
    <property type="project" value="InterPro"/>
</dbReference>
<keyword evidence="12 15" id="KW-0511">Multifunctional enzyme</keyword>
<keyword evidence="13 15" id="KW-0326">Glycosidase</keyword>
<gene>
    <name evidence="15" type="primary">mutM</name>
    <name evidence="15" type="synonym">fpg</name>
    <name evidence="18" type="ORF">AB835_14495</name>
</gene>
<dbReference type="HAMAP" id="MF_00103">
    <property type="entry name" value="Fapy_DNA_glycosyl"/>
    <property type="match status" value="1"/>
</dbReference>